<organism evidence="2 3">
    <name type="scientific">Arsenicicoccus piscis</name>
    <dbReference type="NCBI Taxonomy" id="673954"/>
    <lineage>
        <taxon>Bacteria</taxon>
        <taxon>Bacillati</taxon>
        <taxon>Actinomycetota</taxon>
        <taxon>Actinomycetes</taxon>
        <taxon>Micrococcales</taxon>
        <taxon>Intrasporangiaceae</taxon>
        <taxon>Arsenicicoccus</taxon>
    </lineage>
</organism>
<feature type="domain" description="CinA C-terminal" evidence="1">
    <location>
        <begin position="4"/>
        <end position="154"/>
    </location>
</feature>
<dbReference type="NCBIfam" id="TIGR00199">
    <property type="entry name" value="PncC_domain"/>
    <property type="match status" value="1"/>
</dbReference>
<dbReference type="Proteomes" id="UP001157109">
    <property type="component" value="Unassembled WGS sequence"/>
</dbReference>
<evidence type="ECO:0000313" key="2">
    <source>
        <dbReference type="EMBL" id="GMA20140.1"/>
    </source>
</evidence>
<dbReference type="InterPro" id="IPR008136">
    <property type="entry name" value="CinA_C"/>
</dbReference>
<dbReference type="RefSeq" id="WP_241444962.1">
    <property type="nucleotide sequence ID" value="NZ_BSUJ01000001.1"/>
</dbReference>
<proteinExistence type="predicted"/>
<dbReference type="InterPro" id="IPR036653">
    <property type="entry name" value="CinA-like_C"/>
</dbReference>
<dbReference type="Gene3D" id="3.90.950.20">
    <property type="entry name" value="CinA-like"/>
    <property type="match status" value="1"/>
</dbReference>
<dbReference type="SUPFAM" id="SSF142433">
    <property type="entry name" value="CinA-like"/>
    <property type="match status" value="1"/>
</dbReference>
<name>A0ABQ6HNV5_9MICO</name>
<accession>A0ABQ6HNV5</accession>
<dbReference type="Pfam" id="PF02464">
    <property type="entry name" value="CinA"/>
    <property type="match status" value="1"/>
</dbReference>
<protein>
    <submittedName>
        <fullName evidence="2">Competence damage-inducible protein A</fullName>
    </submittedName>
</protein>
<evidence type="ECO:0000259" key="1">
    <source>
        <dbReference type="Pfam" id="PF02464"/>
    </source>
</evidence>
<reference evidence="3" key="1">
    <citation type="journal article" date="2019" name="Int. J. Syst. Evol. Microbiol.">
        <title>The Global Catalogue of Microorganisms (GCM) 10K type strain sequencing project: providing services to taxonomists for standard genome sequencing and annotation.</title>
        <authorList>
            <consortium name="The Broad Institute Genomics Platform"/>
            <consortium name="The Broad Institute Genome Sequencing Center for Infectious Disease"/>
            <person name="Wu L."/>
            <person name="Ma J."/>
        </authorList>
    </citation>
    <scope>NUCLEOTIDE SEQUENCE [LARGE SCALE GENOMIC DNA]</scope>
    <source>
        <strain evidence="3">NBRC 105830</strain>
    </source>
</reference>
<comment type="caution">
    <text evidence="2">The sequence shown here is derived from an EMBL/GenBank/DDBJ whole genome shotgun (WGS) entry which is preliminary data.</text>
</comment>
<evidence type="ECO:0000313" key="3">
    <source>
        <dbReference type="Proteomes" id="UP001157109"/>
    </source>
</evidence>
<dbReference type="EMBL" id="BSUJ01000001">
    <property type="protein sequence ID" value="GMA20140.1"/>
    <property type="molecule type" value="Genomic_DNA"/>
</dbReference>
<gene>
    <name evidence="2" type="ORF">GCM10025862_21610</name>
</gene>
<keyword evidence="3" id="KW-1185">Reference proteome</keyword>
<sequence>MSDRLAARLVHELGTRGLTVATGESLTGGLVCAELVSVPGASEVVAGGVVAYTHQVKVSLLGVDAALLEREGAVNAATAEQLALGARDEVGAHIGLGTTGAAGPDPSDGQPVGTVYVAVAGEDVTVARRLELSGDRAQIRADAVDGVLALLAEHLALPTR</sequence>